<accession>A0A1G1V7H2</accession>
<gene>
    <name evidence="4" type="ORF">A3F61_03140</name>
</gene>
<protein>
    <recommendedName>
        <fullName evidence="3">Core-binding (CB) domain-containing protein</fullName>
    </recommendedName>
</protein>
<dbReference type="Gene3D" id="1.10.150.130">
    <property type="match status" value="2"/>
</dbReference>
<name>A0A1G1V7H2_9BACT</name>
<dbReference type="GO" id="GO:0003677">
    <property type="term" value="F:DNA binding"/>
    <property type="evidence" value="ECO:0007669"/>
    <property type="project" value="UniProtKB-UniRule"/>
</dbReference>
<evidence type="ECO:0000313" key="5">
    <source>
        <dbReference type="Proteomes" id="UP000178272"/>
    </source>
</evidence>
<comment type="caution">
    <text evidence="4">The sequence shown here is derived from an EMBL/GenBank/DDBJ whole genome shotgun (WGS) entry which is preliminary data.</text>
</comment>
<dbReference type="STRING" id="1797517.A3F61_03140"/>
<dbReference type="GO" id="GO:0015074">
    <property type="term" value="P:DNA integration"/>
    <property type="evidence" value="ECO:0007669"/>
    <property type="project" value="InterPro"/>
</dbReference>
<evidence type="ECO:0000313" key="4">
    <source>
        <dbReference type="EMBL" id="OGY11389.1"/>
    </source>
</evidence>
<evidence type="ECO:0000256" key="2">
    <source>
        <dbReference type="PROSITE-ProRule" id="PRU01248"/>
    </source>
</evidence>
<evidence type="ECO:0000259" key="3">
    <source>
        <dbReference type="PROSITE" id="PS51900"/>
    </source>
</evidence>
<organism evidence="4 5">
    <name type="scientific">Candidatus Blackburnbacteria bacterium RIFCSPHIGHO2_12_FULL_41_13b</name>
    <dbReference type="NCBI Taxonomy" id="1797517"/>
    <lineage>
        <taxon>Bacteria</taxon>
        <taxon>Candidatus Blackburniibacteriota</taxon>
    </lineage>
</organism>
<dbReference type="Proteomes" id="UP000178272">
    <property type="component" value="Unassembled WGS sequence"/>
</dbReference>
<dbReference type="Pfam" id="PF02899">
    <property type="entry name" value="Phage_int_SAM_1"/>
    <property type="match status" value="1"/>
</dbReference>
<proteinExistence type="predicted"/>
<feature type="domain" description="Core-binding (CB)" evidence="3">
    <location>
        <begin position="1"/>
        <end position="95"/>
    </location>
</feature>
<dbReference type="AlphaFoldDB" id="A0A1G1V7H2"/>
<dbReference type="SUPFAM" id="SSF47823">
    <property type="entry name" value="lambda integrase-like, N-terminal domain"/>
    <property type="match status" value="1"/>
</dbReference>
<dbReference type="InterPro" id="IPR010998">
    <property type="entry name" value="Integrase_recombinase_N"/>
</dbReference>
<reference evidence="4 5" key="1">
    <citation type="journal article" date="2016" name="Nat. Commun.">
        <title>Thousands of microbial genomes shed light on interconnected biogeochemical processes in an aquifer system.</title>
        <authorList>
            <person name="Anantharaman K."/>
            <person name="Brown C.T."/>
            <person name="Hug L.A."/>
            <person name="Sharon I."/>
            <person name="Castelle C.J."/>
            <person name="Probst A.J."/>
            <person name="Thomas B.C."/>
            <person name="Singh A."/>
            <person name="Wilkins M.J."/>
            <person name="Karaoz U."/>
            <person name="Brodie E.L."/>
            <person name="Williams K.H."/>
            <person name="Hubbard S.S."/>
            <person name="Banfield J.F."/>
        </authorList>
    </citation>
    <scope>NUCLEOTIDE SEQUENCE [LARGE SCALE GENOMIC DNA]</scope>
</reference>
<sequence>MNTLPKQFETYLAETLGVSGKTLRNYRADLGHFIRWSKVHLESKEIAINDLESLLPHFSGYLVATYRTHQVQTGVPQSTTNRRLSTLRNFGKFLSASGITENNPTQLITNLKEELTLEQELEGIVREYAKNLEKEGISAVTCKNYLSDIKHFVNWLKLNQEVWIDKAIQTS</sequence>
<dbReference type="InterPro" id="IPR004107">
    <property type="entry name" value="Integrase_SAM-like_N"/>
</dbReference>
<dbReference type="InterPro" id="IPR044068">
    <property type="entry name" value="CB"/>
</dbReference>
<keyword evidence="1 2" id="KW-0238">DNA-binding</keyword>
<dbReference type="EMBL" id="MHCA01000039">
    <property type="protein sequence ID" value="OGY11389.1"/>
    <property type="molecule type" value="Genomic_DNA"/>
</dbReference>
<dbReference type="PROSITE" id="PS51900">
    <property type="entry name" value="CB"/>
    <property type="match status" value="1"/>
</dbReference>
<evidence type="ECO:0000256" key="1">
    <source>
        <dbReference type="ARBA" id="ARBA00023125"/>
    </source>
</evidence>